<dbReference type="Proteomes" id="UP000734271">
    <property type="component" value="Unassembled WGS sequence"/>
</dbReference>
<dbReference type="EMBL" id="JAIPME010000002">
    <property type="protein sequence ID" value="MBZ2387334.1"/>
    <property type="molecule type" value="Genomic_DNA"/>
</dbReference>
<gene>
    <name evidence="3" type="ORF">K8P03_08570</name>
</gene>
<feature type="coiled-coil region" evidence="1">
    <location>
        <begin position="22"/>
        <end position="58"/>
    </location>
</feature>
<dbReference type="InterPro" id="IPR025197">
    <property type="entry name" value="DUF4116"/>
</dbReference>
<protein>
    <submittedName>
        <fullName evidence="3">DUF4116 domain-containing protein</fullName>
    </submittedName>
</protein>
<reference evidence="3 4" key="1">
    <citation type="submission" date="2021-08" db="EMBL/GenBank/DDBJ databases">
        <title>FDA dAtabase for Regulatory Grade micrObial Sequences (FDA-ARGOS): Supporting development and validation of Infectious Disease Dx tests.</title>
        <authorList>
            <person name="Sproer C."/>
            <person name="Gronow S."/>
            <person name="Severitt S."/>
            <person name="Schroder I."/>
            <person name="Tallon L."/>
            <person name="Sadzewicz L."/>
            <person name="Zhao X."/>
            <person name="Boylan J."/>
            <person name="Ott S."/>
            <person name="Bowen H."/>
            <person name="Vavikolanu K."/>
            <person name="Hazen T."/>
            <person name="Aluvathingal J."/>
            <person name="Nadendla S."/>
            <person name="Lowell S."/>
            <person name="Myers T."/>
            <person name="Yan Y."/>
            <person name="Sichtig H."/>
        </authorList>
    </citation>
    <scope>NUCLEOTIDE SEQUENCE [LARGE SCALE GENOMIC DNA]</scope>
    <source>
        <strain evidence="3 4">FDAARGOS_1460</strain>
    </source>
</reference>
<accession>A0ABS7T0M5</accession>
<name>A0ABS7T0M5_9FIRM</name>
<evidence type="ECO:0000313" key="3">
    <source>
        <dbReference type="EMBL" id="MBZ2387334.1"/>
    </source>
</evidence>
<evidence type="ECO:0000313" key="4">
    <source>
        <dbReference type="Proteomes" id="UP000734271"/>
    </source>
</evidence>
<sequence>MTRVNASVDKEIFEKMIGGIKRENAELKISGEENNKRIKELEKLIDEVKDKCEYLEKLNNVYKAKIDEFNNNAASNDSIDLLEKIKNNTEFAYIIDNQISNSNKFEEKFRNLVSKDNITMSDLRHFITEQEKYKNYIYNFNEDQIVKIFKKKAEPADTVLGMMSIDARESVELAELISLQNVNQGLKYFDESVKQNLKICKSFVESDVSNFKYVNLDTESYYDLFFNEFEKNPKILIYLNEEIKNNPEKFVYNEEDESKKISYERKINLKIFPYFLLCLGDRVVEKYSLAEKVLMDHGEIIKYLPESLRNDERYILAALKSNPEYILNVKEDLRSDRRFLLEALKQNPNIKNIIQVDITEDELQKENNFKMSKSFLEKIFK</sequence>
<evidence type="ECO:0000259" key="2">
    <source>
        <dbReference type="Pfam" id="PF13475"/>
    </source>
</evidence>
<organism evidence="3 4">
    <name type="scientific">Anaerococcus murdochii</name>
    <dbReference type="NCBI Taxonomy" id="411577"/>
    <lineage>
        <taxon>Bacteria</taxon>
        <taxon>Bacillati</taxon>
        <taxon>Bacillota</taxon>
        <taxon>Tissierellia</taxon>
        <taxon>Tissierellales</taxon>
        <taxon>Peptoniphilaceae</taxon>
        <taxon>Anaerococcus</taxon>
    </lineage>
</organism>
<feature type="domain" description="DUF4116" evidence="2">
    <location>
        <begin position="315"/>
        <end position="350"/>
    </location>
</feature>
<dbReference type="RefSeq" id="WP_223420279.1">
    <property type="nucleotide sequence ID" value="NZ_JAIPME010000002.1"/>
</dbReference>
<proteinExistence type="predicted"/>
<comment type="caution">
    <text evidence="3">The sequence shown here is derived from an EMBL/GenBank/DDBJ whole genome shotgun (WGS) entry which is preliminary data.</text>
</comment>
<keyword evidence="1" id="KW-0175">Coiled coil</keyword>
<keyword evidence="4" id="KW-1185">Reference proteome</keyword>
<evidence type="ECO:0000256" key="1">
    <source>
        <dbReference type="SAM" id="Coils"/>
    </source>
</evidence>
<dbReference type="Pfam" id="PF13475">
    <property type="entry name" value="DUF4116"/>
    <property type="match status" value="1"/>
</dbReference>